<dbReference type="STRING" id="245187.SAMN04488003_108129"/>
<accession>A0A1H8DHE7</accession>
<proteinExistence type="predicted"/>
<protein>
    <recommendedName>
        <fullName evidence="3">Lipoprotein</fullName>
    </recommendedName>
</protein>
<evidence type="ECO:0000313" key="1">
    <source>
        <dbReference type="EMBL" id="SEN05938.1"/>
    </source>
</evidence>
<dbReference type="EMBL" id="FOCI01000008">
    <property type="protein sequence ID" value="SEN05938.1"/>
    <property type="molecule type" value="Genomic_DNA"/>
</dbReference>
<name>A0A1H8DHE7_9RHOB</name>
<reference evidence="1 2" key="1">
    <citation type="submission" date="2016-10" db="EMBL/GenBank/DDBJ databases">
        <authorList>
            <person name="de Groot N.N."/>
        </authorList>
    </citation>
    <scope>NUCLEOTIDE SEQUENCE [LARGE SCALE GENOMIC DNA]</scope>
    <source>
        <strain evidence="1 2">DSM 16213</strain>
    </source>
</reference>
<sequence length="99" mass="10154">MRGAAILTVLVLLAACGPQVPPSPQQVAARCDREARGAEGPTGQVAVGVSSNRGVQSGISIGVTDDFLRGRDPATVHAECYIRLTGAAPMIPYSPALAR</sequence>
<dbReference type="Proteomes" id="UP000199585">
    <property type="component" value="Unassembled WGS sequence"/>
</dbReference>
<keyword evidence="2" id="KW-1185">Reference proteome</keyword>
<evidence type="ECO:0008006" key="3">
    <source>
        <dbReference type="Google" id="ProtNLM"/>
    </source>
</evidence>
<dbReference type="AlphaFoldDB" id="A0A1H8DHE7"/>
<gene>
    <name evidence="1" type="ORF">SAMN04488003_108129</name>
</gene>
<dbReference type="OrthoDB" id="7691501at2"/>
<evidence type="ECO:0000313" key="2">
    <source>
        <dbReference type="Proteomes" id="UP000199585"/>
    </source>
</evidence>
<organism evidence="1 2">
    <name type="scientific">Loktanella fryxellensis</name>
    <dbReference type="NCBI Taxonomy" id="245187"/>
    <lineage>
        <taxon>Bacteria</taxon>
        <taxon>Pseudomonadati</taxon>
        <taxon>Pseudomonadota</taxon>
        <taxon>Alphaproteobacteria</taxon>
        <taxon>Rhodobacterales</taxon>
        <taxon>Roseobacteraceae</taxon>
        <taxon>Loktanella</taxon>
    </lineage>
</organism>
<dbReference type="PROSITE" id="PS51257">
    <property type="entry name" value="PROKAR_LIPOPROTEIN"/>
    <property type="match status" value="1"/>
</dbReference>
<dbReference type="RefSeq" id="WP_089901573.1">
    <property type="nucleotide sequence ID" value="NZ_FOCI01000008.1"/>
</dbReference>